<dbReference type="Proteomes" id="UP001232973">
    <property type="component" value="Unassembled WGS sequence"/>
</dbReference>
<keyword evidence="3 6" id="KW-0812">Transmembrane</keyword>
<feature type="transmembrane region" description="Helical" evidence="6">
    <location>
        <begin position="112"/>
        <end position="131"/>
    </location>
</feature>
<keyword evidence="7" id="KW-0813">Transport</keyword>
<keyword evidence="5 6" id="KW-0472">Membrane</keyword>
<comment type="subcellular location">
    <subcellularLocation>
        <location evidence="1">Cell membrane</location>
        <topology evidence="1">Multi-pass membrane protein</topology>
    </subcellularLocation>
</comment>
<sequence>MNSVWQNIGRNIGMPLLASLFAIVIGGIIVAIIGFNPLVVYGSLVSGAFGNLYNLGSTLSGAVPLILIGLGIAIAFKAGLFNIGADGQYWVGAMASVWIGYHFTGMPGFPHILLALLGGMLAGGIWGGIVPGLAKAYLGAHEVITTMMMSYIGIFLVEYMIEEPHAPMRQPGFFPQSPQIATNTQLAPFLPLQVFQQSQLSVGLWIALAAAVVVWILLQRTTFGFQVRAVGFNQRASRYAGIRVPLYTVLTLGISGVFAGLAGGVQMLGVQYQLNDSFASQYGYTAIVVSLLARNNPFGCVIAGIFFAALNTGGQNMQQVSGVPASLTQVLTGLIIFFVAAERLIPMMRAWVRRRRPDARSHAADEGGTLA</sequence>
<evidence type="ECO:0000256" key="1">
    <source>
        <dbReference type="ARBA" id="ARBA00004651"/>
    </source>
</evidence>
<feature type="transmembrane region" description="Helical" evidence="6">
    <location>
        <begin position="143"/>
        <end position="161"/>
    </location>
</feature>
<dbReference type="EMBL" id="JAUSTP010000022">
    <property type="protein sequence ID" value="MDQ0190703.1"/>
    <property type="molecule type" value="Genomic_DNA"/>
</dbReference>
<evidence type="ECO:0000256" key="4">
    <source>
        <dbReference type="ARBA" id="ARBA00022989"/>
    </source>
</evidence>
<dbReference type="PANTHER" id="PTHR47089">
    <property type="entry name" value="ABC TRANSPORTER, PERMEASE PROTEIN"/>
    <property type="match status" value="1"/>
</dbReference>
<evidence type="ECO:0000256" key="3">
    <source>
        <dbReference type="ARBA" id="ARBA00022692"/>
    </source>
</evidence>
<accession>A0ABT9XK71</accession>
<evidence type="ECO:0000313" key="7">
    <source>
        <dbReference type="EMBL" id="MDQ0190703.1"/>
    </source>
</evidence>
<comment type="caution">
    <text evidence="7">The sequence shown here is derived from an EMBL/GenBank/DDBJ whole genome shotgun (WGS) entry which is preliminary data.</text>
</comment>
<reference evidence="7 8" key="1">
    <citation type="submission" date="2023-07" db="EMBL/GenBank/DDBJ databases">
        <title>Genomic Encyclopedia of Type Strains, Phase IV (KMG-IV): sequencing the most valuable type-strain genomes for metagenomic binning, comparative biology and taxonomic classification.</title>
        <authorList>
            <person name="Goeker M."/>
        </authorList>
    </citation>
    <scope>NUCLEOTIDE SEQUENCE [LARGE SCALE GENOMIC DNA]</scope>
    <source>
        <strain evidence="7 8">DSM 4006</strain>
    </source>
</reference>
<dbReference type="RefSeq" id="WP_274454948.1">
    <property type="nucleotide sequence ID" value="NZ_CP067097.1"/>
</dbReference>
<keyword evidence="2" id="KW-1003">Cell membrane</keyword>
<feature type="transmembrane region" description="Helical" evidence="6">
    <location>
        <begin position="12"/>
        <end position="35"/>
    </location>
</feature>
<gene>
    <name evidence="7" type="ORF">J2S03_002570</name>
</gene>
<dbReference type="InterPro" id="IPR001851">
    <property type="entry name" value="ABC_transp_permease"/>
</dbReference>
<dbReference type="PANTHER" id="PTHR47089:SF1">
    <property type="entry name" value="GUANOSINE ABC TRANSPORTER PERMEASE PROTEIN NUPP"/>
    <property type="match status" value="1"/>
</dbReference>
<organism evidence="7 8">
    <name type="scientific">Alicyclobacillus cycloheptanicus</name>
    <dbReference type="NCBI Taxonomy" id="1457"/>
    <lineage>
        <taxon>Bacteria</taxon>
        <taxon>Bacillati</taxon>
        <taxon>Bacillota</taxon>
        <taxon>Bacilli</taxon>
        <taxon>Bacillales</taxon>
        <taxon>Alicyclobacillaceae</taxon>
        <taxon>Alicyclobacillus</taxon>
    </lineage>
</organism>
<evidence type="ECO:0000256" key="2">
    <source>
        <dbReference type="ARBA" id="ARBA00022475"/>
    </source>
</evidence>
<dbReference type="CDD" id="cd06580">
    <property type="entry name" value="TM_PBP1_transp_TpRbsC_like"/>
    <property type="match status" value="1"/>
</dbReference>
<evidence type="ECO:0000256" key="5">
    <source>
        <dbReference type="ARBA" id="ARBA00023136"/>
    </source>
</evidence>
<evidence type="ECO:0000313" key="8">
    <source>
        <dbReference type="Proteomes" id="UP001232973"/>
    </source>
</evidence>
<dbReference type="Pfam" id="PF02653">
    <property type="entry name" value="BPD_transp_2"/>
    <property type="match status" value="1"/>
</dbReference>
<feature type="transmembrane region" description="Helical" evidence="6">
    <location>
        <begin position="326"/>
        <end position="345"/>
    </location>
</feature>
<keyword evidence="8" id="KW-1185">Reference proteome</keyword>
<feature type="transmembrane region" description="Helical" evidence="6">
    <location>
        <begin position="244"/>
        <end position="268"/>
    </location>
</feature>
<protein>
    <submittedName>
        <fullName evidence="7">Simple sugar transport system permease protein</fullName>
    </submittedName>
</protein>
<proteinExistence type="predicted"/>
<name>A0ABT9XK71_9BACL</name>
<feature type="transmembrane region" description="Helical" evidence="6">
    <location>
        <begin position="55"/>
        <end position="76"/>
    </location>
</feature>
<keyword evidence="7" id="KW-0762">Sugar transport</keyword>
<keyword evidence="4 6" id="KW-1133">Transmembrane helix</keyword>
<evidence type="ECO:0000256" key="6">
    <source>
        <dbReference type="SAM" id="Phobius"/>
    </source>
</evidence>
<feature type="transmembrane region" description="Helical" evidence="6">
    <location>
        <begin position="200"/>
        <end position="218"/>
    </location>
</feature>
<feature type="transmembrane region" description="Helical" evidence="6">
    <location>
        <begin position="88"/>
        <end position="106"/>
    </location>
</feature>